<keyword evidence="2" id="KW-1185">Reference proteome</keyword>
<protein>
    <submittedName>
        <fullName evidence="1">Uncharacterized protein</fullName>
    </submittedName>
</protein>
<sequence length="189" mass="21818">MARIHITRRHNGNWIINLSVLLCNLNIIISKSCNNGTNIRGTILPLDWPCEWNSGEIPFAFNFYSIGLKRLMTIVKRAHSHLEKRSCLKFKELDPRWAKGDKNFTFLYYNFSGVLESCCLQFYKKPVGRRMVLITPVCSLPAEAAHATLHGMGLWHRKHEPFNEGTVRGALFYTQCHDLPQKLLLFDTN</sequence>
<organism evidence="1 2">
    <name type="scientific">Mythimna loreyi</name>
    <dbReference type="NCBI Taxonomy" id="667449"/>
    <lineage>
        <taxon>Eukaryota</taxon>
        <taxon>Metazoa</taxon>
        <taxon>Ecdysozoa</taxon>
        <taxon>Arthropoda</taxon>
        <taxon>Hexapoda</taxon>
        <taxon>Insecta</taxon>
        <taxon>Pterygota</taxon>
        <taxon>Neoptera</taxon>
        <taxon>Endopterygota</taxon>
        <taxon>Lepidoptera</taxon>
        <taxon>Glossata</taxon>
        <taxon>Ditrysia</taxon>
        <taxon>Noctuoidea</taxon>
        <taxon>Noctuidae</taxon>
        <taxon>Noctuinae</taxon>
        <taxon>Hadenini</taxon>
        <taxon>Mythimna</taxon>
    </lineage>
</organism>
<name>A0ACC2QLD6_9NEOP</name>
<accession>A0ACC2QLD6</accession>
<dbReference type="EMBL" id="CM056789">
    <property type="protein sequence ID" value="KAJ8718530.1"/>
    <property type="molecule type" value="Genomic_DNA"/>
</dbReference>
<dbReference type="Proteomes" id="UP001231649">
    <property type="component" value="Chromosome 13"/>
</dbReference>
<comment type="caution">
    <text evidence="1">The sequence shown here is derived from an EMBL/GenBank/DDBJ whole genome shotgun (WGS) entry which is preliminary data.</text>
</comment>
<proteinExistence type="predicted"/>
<gene>
    <name evidence="1" type="ORF">PYW08_002767</name>
</gene>
<reference evidence="1" key="1">
    <citation type="submission" date="2023-03" db="EMBL/GenBank/DDBJ databases">
        <title>Chromosome-level genomes of two armyworms, Mythimna separata and Mythimna loreyi, provide insights into the biosynthesis and reception of sex pheromones.</title>
        <authorList>
            <person name="Zhao H."/>
        </authorList>
    </citation>
    <scope>NUCLEOTIDE SEQUENCE</scope>
    <source>
        <strain evidence="1">BeijingLab</strain>
    </source>
</reference>
<evidence type="ECO:0000313" key="1">
    <source>
        <dbReference type="EMBL" id="KAJ8718530.1"/>
    </source>
</evidence>
<evidence type="ECO:0000313" key="2">
    <source>
        <dbReference type="Proteomes" id="UP001231649"/>
    </source>
</evidence>